<reference evidence="5" key="1">
    <citation type="submission" date="2016-10" db="EMBL/GenBank/DDBJ databases">
        <authorList>
            <person name="Varghese N."/>
            <person name="Submissions S."/>
        </authorList>
    </citation>
    <scope>NUCLEOTIDE SEQUENCE [LARGE SCALE GENOMIC DNA]</scope>
    <source>
        <strain evidence="5">Gh-67</strain>
    </source>
</reference>
<dbReference type="Proteomes" id="UP000199705">
    <property type="component" value="Unassembled WGS sequence"/>
</dbReference>
<gene>
    <name evidence="4" type="ORF">SAMN05192573_13510</name>
</gene>
<dbReference type="PANTHER" id="PTHR48081:SF8">
    <property type="entry name" value="ALPHA_BETA HYDROLASE FOLD-3 DOMAIN-CONTAINING PROTEIN-RELATED"/>
    <property type="match status" value="1"/>
</dbReference>
<dbReference type="GO" id="GO:0016787">
    <property type="term" value="F:hydrolase activity"/>
    <property type="evidence" value="ECO:0007669"/>
    <property type="project" value="UniProtKB-KW"/>
</dbReference>
<keyword evidence="5" id="KW-1185">Reference proteome</keyword>
<organism evidence="4 5">
    <name type="scientific">Mucilaginibacter gossypii</name>
    <dbReference type="NCBI Taxonomy" id="551996"/>
    <lineage>
        <taxon>Bacteria</taxon>
        <taxon>Pseudomonadati</taxon>
        <taxon>Bacteroidota</taxon>
        <taxon>Sphingobacteriia</taxon>
        <taxon>Sphingobacteriales</taxon>
        <taxon>Sphingobacteriaceae</taxon>
        <taxon>Mucilaginibacter</taxon>
    </lineage>
</organism>
<dbReference type="Gene3D" id="3.40.50.1820">
    <property type="entry name" value="alpha/beta hydrolase"/>
    <property type="match status" value="1"/>
</dbReference>
<feature type="signal peptide" evidence="2">
    <location>
        <begin position="1"/>
        <end position="24"/>
    </location>
</feature>
<evidence type="ECO:0000256" key="1">
    <source>
        <dbReference type="ARBA" id="ARBA00022801"/>
    </source>
</evidence>
<dbReference type="EMBL" id="FNCG01000035">
    <property type="protein sequence ID" value="SDI82199.1"/>
    <property type="molecule type" value="Genomic_DNA"/>
</dbReference>
<dbReference type="STRING" id="551996.SAMN05192573_13510"/>
<dbReference type="PANTHER" id="PTHR48081">
    <property type="entry name" value="AB HYDROLASE SUPERFAMILY PROTEIN C4A8.06C"/>
    <property type="match status" value="1"/>
</dbReference>
<keyword evidence="2" id="KW-0732">Signal</keyword>
<dbReference type="AlphaFoldDB" id="A0A1G8NPL1"/>
<feature type="domain" description="Alpha/beta hydrolase fold-3" evidence="3">
    <location>
        <begin position="112"/>
        <end position="318"/>
    </location>
</feature>
<evidence type="ECO:0000313" key="5">
    <source>
        <dbReference type="Proteomes" id="UP000199705"/>
    </source>
</evidence>
<dbReference type="SUPFAM" id="SSF53474">
    <property type="entry name" value="alpha/beta-Hydrolases"/>
    <property type="match status" value="1"/>
</dbReference>
<accession>A0A1G8NPL1</accession>
<evidence type="ECO:0000256" key="2">
    <source>
        <dbReference type="SAM" id="SignalP"/>
    </source>
</evidence>
<dbReference type="RefSeq" id="WP_256337586.1">
    <property type="nucleotide sequence ID" value="NZ_FNCG01000035.1"/>
</dbReference>
<dbReference type="InterPro" id="IPR050300">
    <property type="entry name" value="GDXG_lipolytic_enzyme"/>
</dbReference>
<dbReference type="Pfam" id="PF07859">
    <property type="entry name" value="Abhydrolase_3"/>
    <property type="match status" value="1"/>
</dbReference>
<proteinExistence type="predicted"/>
<sequence length="359" mass="38626">MKTKMTLKAALLLGTLAIGTELKAQSTDPASDPQIESNTKAFLKVLNSGNGKPIETLSPKDARAVLSGAQSSVKVDLSGITIAEKTITEDGQSISINIVKPANAKGTLPVFMFFHGGGWVLGDFDVHKRMVRDLVVESGAAAVFVNYTPSPEAHYPVAVNQGYAATKWVAEHGKEIGVDGNNLAVVGNSVGGNMAAVVALMAKDKNGPKIKLQMLYWPVTDANFETESYNKYATGRFLSKSMMQWFWDNYTSDPEKRKEIYASPLQATVDQLKGLPPAIVLTAENDVLRDEGEAYARKLDQAGVRVNAVRYNGMIHDWGMLNALAYIPGTRSAMTEGAAELKKAFQAKAVATAPLTSTK</sequence>
<name>A0A1G8NPL1_9SPHI</name>
<dbReference type="InterPro" id="IPR029058">
    <property type="entry name" value="AB_hydrolase_fold"/>
</dbReference>
<protein>
    <submittedName>
        <fullName evidence="4">Acetyl esterase/lipase</fullName>
    </submittedName>
</protein>
<keyword evidence="1" id="KW-0378">Hydrolase</keyword>
<feature type="chain" id="PRO_5011672730" evidence="2">
    <location>
        <begin position="25"/>
        <end position="359"/>
    </location>
</feature>
<evidence type="ECO:0000313" key="4">
    <source>
        <dbReference type="EMBL" id="SDI82199.1"/>
    </source>
</evidence>
<evidence type="ECO:0000259" key="3">
    <source>
        <dbReference type="Pfam" id="PF07859"/>
    </source>
</evidence>
<dbReference type="InterPro" id="IPR013094">
    <property type="entry name" value="AB_hydrolase_3"/>
</dbReference>